<proteinExistence type="predicted"/>
<feature type="compositionally biased region" description="Basic and acidic residues" evidence="1">
    <location>
        <begin position="218"/>
        <end position="235"/>
    </location>
</feature>
<dbReference type="Proteomes" id="UP000054630">
    <property type="component" value="Unassembled WGS sequence"/>
</dbReference>
<feature type="compositionally biased region" description="Low complexity" evidence="1">
    <location>
        <begin position="192"/>
        <end position="204"/>
    </location>
</feature>
<accession>A0A0V0RLU9</accession>
<gene>
    <name evidence="2" type="ORF">T07_6579</name>
</gene>
<comment type="caution">
    <text evidence="2">The sequence shown here is derived from an EMBL/GenBank/DDBJ whole genome shotgun (WGS) entry which is preliminary data.</text>
</comment>
<dbReference type="EMBL" id="JYDL01000132">
    <property type="protein sequence ID" value="KRX15399.1"/>
    <property type="molecule type" value="Genomic_DNA"/>
</dbReference>
<feature type="region of interest" description="Disordered" evidence="1">
    <location>
        <begin position="187"/>
        <end position="243"/>
    </location>
</feature>
<sequence>MIVRRISFGNNGRRELKETPSSNWKIPCLGVIDYSGTFWTKCEAPHHHASIKAAVAGERAQSSFDVVFSVVVALRRGWAPVKTASSGMCCRLIHSCLRLVEKRNNVVLSVQQTSTVINMKKSNRHRNGKWLYSDDGFPFVVTHVALVFTSLPRMIASNTFAMNEMRNQNAISESKLFRTDERTCKRLESVRSSQGQPTGSTSGPNRDTSLKPAALFSEKSHSRCPTEQRESRSVGESKCTSASDLEMRMLTRERKKRMVVPF</sequence>
<reference evidence="2 3" key="1">
    <citation type="submission" date="2015-01" db="EMBL/GenBank/DDBJ databases">
        <title>Evolution of Trichinella species and genotypes.</title>
        <authorList>
            <person name="Korhonen P.K."/>
            <person name="Edoardo P."/>
            <person name="Giuseppe L.R."/>
            <person name="Gasser R.B."/>
        </authorList>
    </citation>
    <scope>NUCLEOTIDE SEQUENCE [LARGE SCALE GENOMIC DNA]</scope>
    <source>
        <strain evidence="2">ISS37</strain>
    </source>
</reference>
<name>A0A0V0RLU9_9BILA</name>
<protein>
    <submittedName>
        <fullName evidence="2">Uncharacterized protein</fullName>
    </submittedName>
</protein>
<evidence type="ECO:0000256" key="1">
    <source>
        <dbReference type="SAM" id="MobiDB-lite"/>
    </source>
</evidence>
<keyword evidence="3" id="KW-1185">Reference proteome</keyword>
<dbReference type="AlphaFoldDB" id="A0A0V0RLU9"/>
<evidence type="ECO:0000313" key="2">
    <source>
        <dbReference type="EMBL" id="KRX15399.1"/>
    </source>
</evidence>
<evidence type="ECO:0000313" key="3">
    <source>
        <dbReference type="Proteomes" id="UP000054630"/>
    </source>
</evidence>
<organism evidence="2 3">
    <name type="scientific">Trichinella nelsoni</name>
    <dbReference type="NCBI Taxonomy" id="6336"/>
    <lineage>
        <taxon>Eukaryota</taxon>
        <taxon>Metazoa</taxon>
        <taxon>Ecdysozoa</taxon>
        <taxon>Nematoda</taxon>
        <taxon>Enoplea</taxon>
        <taxon>Dorylaimia</taxon>
        <taxon>Trichinellida</taxon>
        <taxon>Trichinellidae</taxon>
        <taxon>Trichinella</taxon>
    </lineage>
</organism>